<evidence type="ECO:0000259" key="12">
    <source>
        <dbReference type="PROSITE" id="PS50011"/>
    </source>
</evidence>
<comment type="similarity">
    <text evidence="7">Belongs to the protein kinase superfamily. STE Ser/Thr protein kinase family. MAP kinase kinase subfamily.</text>
</comment>
<feature type="compositionally biased region" description="Low complexity" evidence="11">
    <location>
        <begin position="444"/>
        <end position="463"/>
    </location>
</feature>
<evidence type="ECO:0000256" key="4">
    <source>
        <dbReference type="ARBA" id="ARBA00022741"/>
    </source>
</evidence>
<feature type="compositionally biased region" description="Low complexity" evidence="11">
    <location>
        <begin position="242"/>
        <end position="299"/>
    </location>
</feature>
<keyword evidence="1" id="KW-0723">Serine/threonine-protein kinase</keyword>
<sequence>MSQSSNNTGELNRSSSALRNRGINPCVQAKLLAFQAKRQQMQQSKNNVNDNSNNNDDNNDNNNNNESNSKDSVPSLKTTKLPLDSDEEDLMNLSPLVSKLNNNNNNNNQSSNTNTNTNNKSPSTPLSVVSSTFSSPVVSPDDDKGGLSRRTSFRLSNTTSNEDDSIMRRTSFRINNSKVNNNNNNNTPDDIIDKHKIEIDTTTIDQSVSNTNKLNTPINTSAPLYPLNKSVSFLNRLQKNHSPSSNSSSDSLSSNPTLSNTSLPKLPKLPSLPSLPGLPKLPIGDDNVGNSDNNNNIYIKDSDDNQTSIESSPITPISAPPFLNNRLNSSTPTNNSPSTPKKKLSLSQRRGMKLNFNALDSSSSIDSSKQEIPTTTKPIINNNNNSTSSSSTLTNQMSRMSLNSNRSNMNKLRDNSSSLSARRNPMKMSLDSLSNRPQPIPNRNNDTNSSIQSIQSNASTQSNFSTNSFQSYAKYIDIKSGSLNFAGKASLHSKGIDFTNGSSFRISMDDLEILEELGHGNYGVVSKVLHKPTNIIMAMKEVRLELDDSKFRQILMELEVLHNCSSDCIVEFYGAFFVEGAVYMCMEFMKGGSLDKIYGNGINEIALAYITKRVVTGLRELKDNHNIIHRDVKPTNMLVNELGKVKLCDFGVSGNLVASLARTNIGCQSYMAPERIKHSNPDVSTYSVQSDIWSLGLSILEISKGCYPYPPETYNNVFSQLSAIVDGEPPELPKDKFSIDAQDFVKKCLNKNPMKRPTYNQLLLHPWLSLYNDYQGEEILSKIVKEQSENKDKKLENENTNKPPLHSGLQLQS</sequence>
<dbReference type="EC" id="2.7.12.2" evidence="8"/>
<feature type="compositionally biased region" description="Basic and acidic residues" evidence="11">
    <location>
        <begin position="789"/>
        <end position="799"/>
    </location>
</feature>
<dbReference type="Proteomes" id="UP001378960">
    <property type="component" value="Unassembled WGS sequence"/>
</dbReference>
<dbReference type="AlphaFoldDB" id="A0AAV5R0Y6"/>
<dbReference type="InterPro" id="IPR017441">
    <property type="entry name" value="Protein_kinase_ATP_BS"/>
</dbReference>
<evidence type="ECO:0000313" key="14">
    <source>
        <dbReference type="Proteomes" id="UP001378960"/>
    </source>
</evidence>
<keyword evidence="2" id="KW-0597">Phosphoprotein</keyword>
<evidence type="ECO:0000256" key="1">
    <source>
        <dbReference type="ARBA" id="ARBA00022527"/>
    </source>
</evidence>
<dbReference type="PROSITE" id="PS50011">
    <property type="entry name" value="PROTEIN_KINASE_DOM"/>
    <property type="match status" value="1"/>
</dbReference>
<dbReference type="PROSITE" id="PS00107">
    <property type="entry name" value="PROTEIN_KINASE_ATP"/>
    <property type="match status" value="1"/>
</dbReference>
<dbReference type="PROSITE" id="PS00108">
    <property type="entry name" value="PROTEIN_KINASE_ST"/>
    <property type="match status" value="1"/>
</dbReference>
<evidence type="ECO:0000256" key="5">
    <source>
        <dbReference type="ARBA" id="ARBA00022777"/>
    </source>
</evidence>
<organism evidence="13 14">
    <name type="scientific">Pichia kluyveri</name>
    <name type="common">Yeast</name>
    <dbReference type="NCBI Taxonomy" id="36015"/>
    <lineage>
        <taxon>Eukaryota</taxon>
        <taxon>Fungi</taxon>
        <taxon>Dikarya</taxon>
        <taxon>Ascomycota</taxon>
        <taxon>Saccharomycotina</taxon>
        <taxon>Pichiomycetes</taxon>
        <taxon>Pichiales</taxon>
        <taxon>Pichiaceae</taxon>
        <taxon>Pichia</taxon>
    </lineage>
</organism>
<feature type="compositionally biased region" description="Polar residues" evidence="11">
    <location>
        <begin position="431"/>
        <end position="443"/>
    </location>
</feature>
<gene>
    <name evidence="13" type="ORF">DAPK24_008660</name>
</gene>
<evidence type="ECO:0000256" key="9">
    <source>
        <dbReference type="ARBA" id="ARBA00049014"/>
    </source>
</evidence>
<evidence type="ECO:0000256" key="3">
    <source>
        <dbReference type="ARBA" id="ARBA00022679"/>
    </source>
</evidence>
<dbReference type="SUPFAM" id="SSF56112">
    <property type="entry name" value="Protein kinase-like (PK-like)"/>
    <property type="match status" value="1"/>
</dbReference>
<feature type="compositionally biased region" description="Low complexity" evidence="11">
    <location>
        <begin position="328"/>
        <end position="339"/>
    </location>
</feature>
<feature type="region of interest" description="Disordered" evidence="11">
    <location>
        <begin position="238"/>
        <end position="463"/>
    </location>
</feature>
<reference evidence="13 14" key="1">
    <citation type="journal article" date="2023" name="Elife">
        <title>Identification of key yeast species and microbe-microbe interactions impacting larval growth of Drosophila in the wild.</title>
        <authorList>
            <person name="Mure A."/>
            <person name="Sugiura Y."/>
            <person name="Maeda R."/>
            <person name="Honda K."/>
            <person name="Sakurai N."/>
            <person name="Takahashi Y."/>
            <person name="Watada M."/>
            <person name="Katoh T."/>
            <person name="Gotoh A."/>
            <person name="Gotoh Y."/>
            <person name="Taniguchi I."/>
            <person name="Nakamura K."/>
            <person name="Hayashi T."/>
            <person name="Katayama T."/>
            <person name="Uemura T."/>
            <person name="Hattori Y."/>
        </authorList>
    </citation>
    <scope>NUCLEOTIDE SEQUENCE [LARGE SCALE GENOMIC DNA]</scope>
    <source>
        <strain evidence="13 14">PK-24</strain>
    </source>
</reference>
<feature type="region of interest" description="Disordered" evidence="11">
    <location>
        <begin position="37"/>
        <end position="168"/>
    </location>
</feature>
<dbReference type="GO" id="GO:0005737">
    <property type="term" value="C:cytoplasm"/>
    <property type="evidence" value="ECO:0007669"/>
    <property type="project" value="UniProtKB-ARBA"/>
</dbReference>
<evidence type="ECO:0000256" key="2">
    <source>
        <dbReference type="ARBA" id="ARBA00022553"/>
    </source>
</evidence>
<feature type="compositionally biased region" description="Low complexity" evidence="11">
    <location>
        <begin position="44"/>
        <end position="73"/>
    </location>
</feature>
<dbReference type="GO" id="GO:0004708">
    <property type="term" value="F:MAP kinase kinase activity"/>
    <property type="evidence" value="ECO:0007669"/>
    <property type="project" value="UniProtKB-EC"/>
</dbReference>
<dbReference type="EMBL" id="BTGB01000001">
    <property type="protein sequence ID" value="GMM44291.1"/>
    <property type="molecule type" value="Genomic_DNA"/>
</dbReference>
<evidence type="ECO:0000256" key="8">
    <source>
        <dbReference type="ARBA" id="ARBA00038999"/>
    </source>
</evidence>
<evidence type="ECO:0000256" key="11">
    <source>
        <dbReference type="SAM" id="MobiDB-lite"/>
    </source>
</evidence>
<keyword evidence="4 10" id="KW-0547">Nucleotide-binding</keyword>
<dbReference type="SMART" id="SM00220">
    <property type="entry name" value="S_TKc"/>
    <property type="match status" value="1"/>
</dbReference>
<protein>
    <recommendedName>
        <fullName evidence="8">mitogen-activated protein kinase kinase</fullName>
        <ecNumber evidence="8">2.7.12.2</ecNumber>
    </recommendedName>
</protein>
<comment type="catalytic activity">
    <reaction evidence="9">
        <text>L-seryl-[protein] + ATP = O-phospho-L-seryl-[protein] + ADP + H(+)</text>
        <dbReference type="Rhea" id="RHEA:17989"/>
        <dbReference type="Rhea" id="RHEA-COMP:9863"/>
        <dbReference type="Rhea" id="RHEA-COMP:11604"/>
        <dbReference type="ChEBI" id="CHEBI:15378"/>
        <dbReference type="ChEBI" id="CHEBI:29999"/>
        <dbReference type="ChEBI" id="CHEBI:30616"/>
        <dbReference type="ChEBI" id="CHEBI:83421"/>
        <dbReference type="ChEBI" id="CHEBI:456216"/>
        <dbReference type="EC" id="2.7.12.2"/>
    </reaction>
</comment>
<keyword evidence="14" id="KW-1185">Reference proteome</keyword>
<comment type="caution">
    <text evidence="13">The sequence shown here is derived from an EMBL/GenBank/DDBJ whole genome shotgun (WGS) entry which is preliminary data.</text>
</comment>
<feature type="region of interest" description="Disordered" evidence="11">
    <location>
        <begin position="1"/>
        <end position="22"/>
    </location>
</feature>
<dbReference type="GO" id="GO:0071474">
    <property type="term" value="P:cellular hyperosmotic response"/>
    <property type="evidence" value="ECO:0007669"/>
    <property type="project" value="TreeGrafter"/>
</dbReference>
<name>A0AAV5R0Y6_PICKL</name>
<dbReference type="InterPro" id="IPR008271">
    <property type="entry name" value="Ser/Thr_kinase_AS"/>
</dbReference>
<evidence type="ECO:0000256" key="7">
    <source>
        <dbReference type="ARBA" id="ARBA00038035"/>
    </source>
</evidence>
<dbReference type="GO" id="GO:0038066">
    <property type="term" value="P:p38MAPK cascade"/>
    <property type="evidence" value="ECO:0007669"/>
    <property type="project" value="UniProtKB-ARBA"/>
</dbReference>
<dbReference type="GO" id="GO:0005524">
    <property type="term" value="F:ATP binding"/>
    <property type="evidence" value="ECO:0007669"/>
    <property type="project" value="UniProtKB-UniRule"/>
</dbReference>
<feature type="compositionally biased region" description="Low complexity" evidence="11">
    <location>
        <begin position="308"/>
        <end position="321"/>
    </location>
</feature>
<dbReference type="InterPro" id="IPR011009">
    <property type="entry name" value="Kinase-like_dom_sf"/>
</dbReference>
<dbReference type="Gene3D" id="1.10.510.10">
    <property type="entry name" value="Transferase(Phosphotransferase) domain 1"/>
    <property type="match status" value="1"/>
</dbReference>
<dbReference type="Gene3D" id="3.30.200.20">
    <property type="entry name" value="Phosphorylase Kinase, domain 1"/>
    <property type="match status" value="1"/>
</dbReference>
<accession>A0AAV5R0Y6</accession>
<dbReference type="GO" id="GO:0004674">
    <property type="term" value="F:protein serine/threonine kinase activity"/>
    <property type="evidence" value="ECO:0007669"/>
    <property type="project" value="UniProtKB-KW"/>
</dbReference>
<dbReference type="PANTHER" id="PTHR48013">
    <property type="entry name" value="DUAL SPECIFICITY MITOGEN-ACTIVATED PROTEIN KINASE KINASE 5-RELATED"/>
    <property type="match status" value="1"/>
</dbReference>
<dbReference type="GO" id="GO:0030447">
    <property type="term" value="P:filamentous growth"/>
    <property type="evidence" value="ECO:0007669"/>
    <property type="project" value="UniProtKB-ARBA"/>
</dbReference>
<keyword evidence="6 10" id="KW-0067">ATP-binding</keyword>
<proteinExistence type="inferred from homology"/>
<dbReference type="FunFam" id="3.30.200.20:FF:000341">
    <property type="entry name" value="MAP kinase kinase PBS2"/>
    <property type="match status" value="1"/>
</dbReference>
<evidence type="ECO:0000313" key="13">
    <source>
        <dbReference type="EMBL" id="GMM44291.1"/>
    </source>
</evidence>
<feature type="domain" description="Protein kinase" evidence="12">
    <location>
        <begin position="511"/>
        <end position="768"/>
    </location>
</feature>
<feature type="binding site" evidence="10">
    <location>
        <position position="540"/>
    </location>
    <ligand>
        <name>ATP</name>
        <dbReference type="ChEBI" id="CHEBI:30616"/>
    </ligand>
</feature>
<dbReference type="GO" id="GO:0032991">
    <property type="term" value="C:protein-containing complex"/>
    <property type="evidence" value="ECO:0007669"/>
    <property type="project" value="UniProtKB-ARBA"/>
</dbReference>
<evidence type="ECO:0000256" key="10">
    <source>
        <dbReference type="PROSITE-ProRule" id="PRU10141"/>
    </source>
</evidence>
<dbReference type="PANTHER" id="PTHR48013:SF25">
    <property type="entry name" value="MAP KINASE KINASE PBS2"/>
    <property type="match status" value="1"/>
</dbReference>
<keyword evidence="5 13" id="KW-0418">Kinase</keyword>
<feature type="compositionally biased region" description="Low complexity" evidence="11">
    <location>
        <begin position="92"/>
        <end position="139"/>
    </location>
</feature>
<feature type="region of interest" description="Disordered" evidence="11">
    <location>
        <begin position="789"/>
        <end position="813"/>
    </location>
</feature>
<dbReference type="Pfam" id="PF00069">
    <property type="entry name" value="Pkinase"/>
    <property type="match status" value="1"/>
</dbReference>
<feature type="compositionally biased region" description="Polar residues" evidence="11">
    <location>
        <begin position="1"/>
        <end position="18"/>
    </location>
</feature>
<keyword evidence="3" id="KW-0808">Transferase</keyword>
<evidence type="ECO:0000256" key="6">
    <source>
        <dbReference type="ARBA" id="ARBA00022840"/>
    </source>
</evidence>
<feature type="compositionally biased region" description="Polar residues" evidence="11">
    <location>
        <begin position="149"/>
        <end position="160"/>
    </location>
</feature>
<dbReference type="InterPro" id="IPR000719">
    <property type="entry name" value="Prot_kinase_dom"/>
</dbReference>
<feature type="compositionally biased region" description="Low complexity" evidence="11">
    <location>
        <begin position="360"/>
        <end position="410"/>
    </location>
</feature>